<reference evidence="2" key="1">
    <citation type="submission" date="2022-07" db="EMBL/GenBank/DDBJ databases">
        <authorList>
            <person name="Trinca V."/>
            <person name="Uliana J.V.C."/>
            <person name="Torres T.T."/>
            <person name="Ward R.J."/>
            <person name="Monesi N."/>
        </authorList>
    </citation>
    <scope>NUCLEOTIDE SEQUENCE</scope>
    <source>
        <strain evidence="2">HSMRA1968</strain>
        <tissue evidence="2">Whole embryos</tissue>
    </source>
</reference>
<keyword evidence="1" id="KW-0472">Membrane</keyword>
<feature type="transmembrane region" description="Helical" evidence="1">
    <location>
        <begin position="47"/>
        <end position="67"/>
    </location>
</feature>
<keyword evidence="1" id="KW-1133">Transmembrane helix</keyword>
<proteinExistence type="predicted"/>
<keyword evidence="3" id="KW-1185">Reference proteome</keyword>
<dbReference type="AlphaFoldDB" id="A0A9Q0S5B5"/>
<comment type="caution">
    <text evidence="2">The sequence shown here is derived from an EMBL/GenBank/DDBJ whole genome shotgun (WGS) entry which is preliminary data.</text>
</comment>
<dbReference type="EMBL" id="WJQU01000001">
    <property type="protein sequence ID" value="KAJ6645639.1"/>
    <property type="molecule type" value="Genomic_DNA"/>
</dbReference>
<feature type="transmembrane region" description="Helical" evidence="1">
    <location>
        <begin position="21"/>
        <end position="41"/>
    </location>
</feature>
<sequence>MGASPTNNKRNADSFNSTCMKLLQLWLTSFAIGIPSLRLLFFFDFRYSEIIIAVFLTMLLFGTMFILDANDRLWRVDDVQPVQPCNVVTVTDGERTKSQISSNYQNKKFETKLVTDSAVTPMTKARIREAVIV</sequence>
<organism evidence="2 3">
    <name type="scientific">Pseudolycoriella hygida</name>
    <dbReference type="NCBI Taxonomy" id="35572"/>
    <lineage>
        <taxon>Eukaryota</taxon>
        <taxon>Metazoa</taxon>
        <taxon>Ecdysozoa</taxon>
        <taxon>Arthropoda</taxon>
        <taxon>Hexapoda</taxon>
        <taxon>Insecta</taxon>
        <taxon>Pterygota</taxon>
        <taxon>Neoptera</taxon>
        <taxon>Endopterygota</taxon>
        <taxon>Diptera</taxon>
        <taxon>Nematocera</taxon>
        <taxon>Sciaroidea</taxon>
        <taxon>Sciaridae</taxon>
        <taxon>Pseudolycoriella</taxon>
    </lineage>
</organism>
<keyword evidence="1" id="KW-0812">Transmembrane</keyword>
<evidence type="ECO:0000313" key="2">
    <source>
        <dbReference type="EMBL" id="KAJ6645639.1"/>
    </source>
</evidence>
<dbReference type="Proteomes" id="UP001151699">
    <property type="component" value="Chromosome A"/>
</dbReference>
<protein>
    <submittedName>
        <fullName evidence="2">Uncharacterized protein</fullName>
    </submittedName>
</protein>
<evidence type="ECO:0000313" key="3">
    <source>
        <dbReference type="Proteomes" id="UP001151699"/>
    </source>
</evidence>
<gene>
    <name evidence="2" type="ORF">Bhyg_00846</name>
</gene>
<evidence type="ECO:0000256" key="1">
    <source>
        <dbReference type="SAM" id="Phobius"/>
    </source>
</evidence>
<name>A0A9Q0S5B5_9DIPT</name>
<accession>A0A9Q0S5B5</accession>